<protein>
    <submittedName>
        <fullName evidence="2">Cysteine-rich VLP protein</fullName>
    </submittedName>
</protein>
<evidence type="ECO:0000313" key="2">
    <source>
        <dbReference type="EMBL" id="HIR50880.1"/>
    </source>
</evidence>
<sequence>MGSEPILRLTPGQRAKVVRQIRRKCANFDRENGYCLPLDDICPQTLTLSLLCRYYRAAVLPDDPALEAEIRKTGQRCQICGAWYSPKGRNAKYCPACAVEQRRIHNRERLRRWRAK</sequence>
<organism evidence="2 3">
    <name type="scientific">Candidatus Avoscillospira avicola</name>
    <dbReference type="NCBI Taxonomy" id="2840706"/>
    <lineage>
        <taxon>Bacteria</taxon>
        <taxon>Bacillati</taxon>
        <taxon>Bacillota</taxon>
        <taxon>Clostridia</taxon>
        <taxon>Eubacteriales</taxon>
        <taxon>Oscillospiraceae</taxon>
        <taxon>Oscillospiraceae incertae sedis</taxon>
        <taxon>Candidatus Avoscillospira</taxon>
    </lineage>
</organism>
<comment type="caution">
    <text evidence="2">The sequence shown here is derived from an EMBL/GenBank/DDBJ whole genome shotgun (WGS) entry which is preliminary data.</text>
</comment>
<proteinExistence type="predicted"/>
<dbReference type="Pfam" id="PF14194">
    <property type="entry name" value="Cys_rich_VLP"/>
    <property type="match status" value="1"/>
</dbReference>
<gene>
    <name evidence="2" type="ORF">IAA53_06300</name>
</gene>
<dbReference type="EMBL" id="DVHE01000049">
    <property type="protein sequence ID" value="HIR50880.1"/>
    <property type="molecule type" value="Genomic_DNA"/>
</dbReference>
<accession>A0A9D1DHS0</accession>
<evidence type="ECO:0000259" key="1">
    <source>
        <dbReference type="Pfam" id="PF14194"/>
    </source>
</evidence>
<dbReference type="Proteomes" id="UP000824239">
    <property type="component" value="Unassembled WGS sequence"/>
</dbReference>
<reference evidence="2" key="2">
    <citation type="journal article" date="2021" name="PeerJ">
        <title>Extensive microbial diversity within the chicken gut microbiome revealed by metagenomics and culture.</title>
        <authorList>
            <person name="Gilroy R."/>
            <person name="Ravi A."/>
            <person name="Getino M."/>
            <person name="Pursley I."/>
            <person name="Horton D.L."/>
            <person name="Alikhan N.F."/>
            <person name="Baker D."/>
            <person name="Gharbi K."/>
            <person name="Hall N."/>
            <person name="Watson M."/>
            <person name="Adriaenssens E.M."/>
            <person name="Foster-Nyarko E."/>
            <person name="Jarju S."/>
            <person name="Secka A."/>
            <person name="Antonio M."/>
            <person name="Oren A."/>
            <person name="Chaudhuri R.R."/>
            <person name="La Ragione R."/>
            <person name="Hildebrand F."/>
            <person name="Pallen M.J."/>
        </authorList>
    </citation>
    <scope>NUCLEOTIDE SEQUENCE</scope>
    <source>
        <strain evidence="2">ChiBcec15-4380</strain>
    </source>
</reference>
<name>A0A9D1DHS0_9FIRM</name>
<reference evidence="2" key="1">
    <citation type="submission" date="2020-10" db="EMBL/GenBank/DDBJ databases">
        <authorList>
            <person name="Gilroy R."/>
        </authorList>
    </citation>
    <scope>NUCLEOTIDE SEQUENCE</scope>
    <source>
        <strain evidence="2">ChiBcec15-4380</strain>
    </source>
</reference>
<dbReference type="AlphaFoldDB" id="A0A9D1DHS0"/>
<feature type="domain" description="Cysteine-rich VLP" evidence="1">
    <location>
        <begin position="10"/>
        <end position="63"/>
    </location>
</feature>
<dbReference type="InterPro" id="IPR025973">
    <property type="entry name" value="Cys_rich_VLP_dom"/>
</dbReference>
<evidence type="ECO:0000313" key="3">
    <source>
        <dbReference type="Proteomes" id="UP000824239"/>
    </source>
</evidence>